<gene>
    <name evidence="2" type="ORF">Acr_28g0012110</name>
</gene>
<organism evidence="2 3">
    <name type="scientific">Actinidia rufa</name>
    <dbReference type="NCBI Taxonomy" id="165716"/>
    <lineage>
        <taxon>Eukaryota</taxon>
        <taxon>Viridiplantae</taxon>
        <taxon>Streptophyta</taxon>
        <taxon>Embryophyta</taxon>
        <taxon>Tracheophyta</taxon>
        <taxon>Spermatophyta</taxon>
        <taxon>Magnoliopsida</taxon>
        <taxon>eudicotyledons</taxon>
        <taxon>Gunneridae</taxon>
        <taxon>Pentapetalae</taxon>
        <taxon>asterids</taxon>
        <taxon>Ericales</taxon>
        <taxon>Actinidiaceae</taxon>
        <taxon>Actinidia</taxon>
    </lineage>
</organism>
<evidence type="ECO:0000313" key="2">
    <source>
        <dbReference type="EMBL" id="GFZ20506.1"/>
    </source>
</evidence>
<name>A0A7J0HBP6_9ERIC</name>
<feature type="compositionally biased region" description="Basic residues" evidence="1">
    <location>
        <begin position="31"/>
        <end position="43"/>
    </location>
</feature>
<dbReference type="Proteomes" id="UP000585474">
    <property type="component" value="Unassembled WGS sequence"/>
</dbReference>
<evidence type="ECO:0000313" key="3">
    <source>
        <dbReference type="Proteomes" id="UP000585474"/>
    </source>
</evidence>
<sequence>MRWLDHKLVIAASRRFKNPNQALSTMVHRHIPKHPTSHPKQLSHRPSPYQGPAPRTLLQNPTGVHASLHNGLRTPHNHPARPVLIPHVAEDHRSISTALQRIGIDHVLCVLSMAVLAAEFRRLKTAQDGSNSIVPLSVFPGNTALF</sequence>
<evidence type="ECO:0000256" key="1">
    <source>
        <dbReference type="SAM" id="MobiDB-lite"/>
    </source>
</evidence>
<accession>A0A7J0HBP6</accession>
<keyword evidence="3" id="KW-1185">Reference proteome</keyword>
<protein>
    <submittedName>
        <fullName evidence="2">Major facilitator superfamily protein</fullName>
    </submittedName>
</protein>
<proteinExistence type="predicted"/>
<dbReference type="OrthoDB" id="8904098at2759"/>
<dbReference type="EMBL" id="BJWL01000028">
    <property type="protein sequence ID" value="GFZ20506.1"/>
    <property type="molecule type" value="Genomic_DNA"/>
</dbReference>
<dbReference type="AlphaFoldDB" id="A0A7J0HBP6"/>
<reference evidence="2 3" key="1">
    <citation type="submission" date="2019-07" db="EMBL/GenBank/DDBJ databases">
        <title>De Novo Assembly of kiwifruit Actinidia rufa.</title>
        <authorList>
            <person name="Sugita-Konishi S."/>
            <person name="Sato K."/>
            <person name="Mori E."/>
            <person name="Abe Y."/>
            <person name="Kisaki G."/>
            <person name="Hamano K."/>
            <person name="Suezawa K."/>
            <person name="Otani M."/>
            <person name="Fukuda T."/>
            <person name="Manabe T."/>
            <person name="Gomi K."/>
            <person name="Tabuchi M."/>
            <person name="Akimitsu K."/>
            <person name="Kataoka I."/>
        </authorList>
    </citation>
    <scope>NUCLEOTIDE SEQUENCE [LARGE SCALE GENOMIC DNA]</scope>
    <source>
        <strain evidence="3">cv. Fuchu</strain>
    </source>
</reference>
<comment type="caution">
    <text evidence="2">The sequence shown here is derived from an EMBL/GenBank/DDBJ whole genome shotgun (WGS) entry which is preliminary data.</text>
</comment>
<feature type="region of interest" description="Disordered" evidence="1">
    <location>
        <begin position="31"/>
        <end position="55"/>
    </location>
</feature>